<proteinExistence type="predicted"/>
<keyword evidence="2" id="KW-1185">Reference proteome</keyword>
<name>A0A6S7I794_PARCT</name>
<gene>
    <name evidence="1" type="ORF">PACLA_8A067540</name>
</gene>
<sequence length="100" mass="11600">MASKFTPPPVFDEKKSWIDYKKEIKIWQALTDLPAKKQGPSLYLSLSGKAREAALEIDIEELKKDTGVQTILERLDKLYLQDTNQSAYIAYQNFESFKRQ</sequence>
<protein>
    <submittedName>
        <fullName evidence="1">Uncharacterized protein</fullName>
    </submittedName>
</protein>
<accession>A0A6S7I794</accession>
<comment type="caution">
    <text evidence="1">The sequence shown here is derived from an EMBL/GenBank/DDBJ whole genome shotgun (WGS) entry which is preliminary data.</text>
</comment>
<dbReference type="EMBL" id="CACRXK020007259">
    <property type="protein sequence ID" value="CAB4011760.1"/>
    <property type="molecule type" value="Genomic_DNA"/>
</dbReference>
<dbReference type="AlphaFoldDB" id="A0A6S7I794"/>
<evidence type="ECO:0000313" key="1">
    <source>
        <dbReference type="EMBL" id="CAB4011760.1"/>
    </source>
</evidence>
<dbReference type="Proteomes" id="UP001152795">
    <property type="component" value="Unassembled WGS sequence"/>
</dbReference>
<evidence type="ECO:0000313" key="2">
    <source>
        <dbReference type="Proteomes" id="UP001152795"/>
    </source>
</evidence>
<dbReference type="OrthoDB" id="10068764at2759"/>
<organism evidence="1 2">
    <name type="scientific">Paramuricea clavata</name>
    <name type="common">Red gorgonian</name>
    <name type="synonym">Violescent sea-whip</name>
    <dbReference type="NCBI Taxonomy" id="317549"/>
    <lineage>
        <taxon>Eukaryota</taxon>
        <taxon>Metazoa</taxon>
        <taxon>Cnidaria</taxon>
        <taxon>Anthozoa</taxon>
        <taxon>Octocorallia</taxon>
        <taxon>Malacalcyonacea</taxon>
        <taxon>Plexauridae</taxon>
        <taxon>Paramuricea</taxon>
    </lineage>
</organism>
<reference evidence="1" key="1">
    <citation type="submission" date="2020-04" db="EMBL/GenBank/DDBJ databases">
        <authorList>
            <person name="Alioto T."/>
            <person name="Alioto T."/>
            <person name="Gomez Garrido J."/>
        </authorList>
    </citation>
    <scope>NUCLEOTIDE SEQUENCE</scope>
    <source>
        <strain evidence="1">A484AB</strain>
    </source>
</reference>